<dbReference type="SUPFAM" id="SSF46785">
    <property type="entry name" value="Winged helix' DNA-binding domain"/>
    <property type="match status" value="1"/>
</dbReference>
<dbReference type="Proteomes" id="UP000236379">
    <property type="component" value="Unassembled WGS sequence"/>
</dbReference>
<feature type="region of interest" description="Disordered" evidence="1">
    <location>
        <begin position="21"/>
        <end position="43"/>
    </location>
</feature>
<keyword evidence="3" id="KW-1185">Reference proteome</keyword>
<name>A0A2K3USL5_9DEIO</name>
<reference evidence="2 3" key="1">
    <citation type="submission" date="2018-01" db="EMBL/GenBank/DDBJ databases">
        <title>Deinococcus koreensis sp. nov., a radiation-resistant bacterium isolated from river water.</title>
        <authorList>
            <person name="Choi A."/>
        </authorList>
    </citation>
    <scope>NUCLEOTIDE SEQUENCE [LARGE SCALE GENOMIC DNA]</scope>
    <source>
        <strain evidence="2 3">SJW1-2</strain>
    </source>
</reference>
<proteinExistence type="predicted"/>
<accession>A0A2K3USL5</accession>
<dbReference type="AlphaFoldDB" id="A0A2K3USL5"/>
<organism evidence="2 3">
    <name type="scientific">Deinococcus koreensis</name>
    <dbReference type="NCBI Taxonomy" id="2054903"/>
    <lineage>
        <taxon>Bacteria</taxon>
        <taxon>Thermotogati</taxon>
        <taxon>Deinococcota</taxon>
        <taxon>Deinococci</taxon>
        <taxon>Deinococcales</taxon>
        <taxon>Deinococcaceae</taxon>
        <taxon>Deinococcus</taxon>
    </lineage>
</organism>
<protein>
    <submittedName>
        <fullName evidence="2">ArsR family transcriptional regulator</fullName>
    </submittedName>
</protein>
<dbReference type="Gene3D" id="1.10.10.10">
    <property type="entry name" value="Winged helix-like DNA-binding domain superfamily/Winged helix DNA-binding domain"/>
    <property type="match status" value="1"/>
</dbReference>
<evidence type="ECO:0000313" key="2">
    <source>
        <dbReference type="EMBL" id="PNY79542.1"/>
    </source>
</evidence>
<dbReference type="InterPro" id="IPR036388">
    <property type="entry name" value="WH-like_DNA-bd_sf"/>
</dbReference>
<evidence type="ECO:0000256" key="1">
    <source>
        <dbReference type="SAM" id="MobiDB-lite"/>
    </source>
</evidence>
<comment type="caution">
    <text evidence="2">The sequence shown here is derived from an EMBL/GenBank/DDBJ whole genome shotgun (WGS) entry which is preliminary data.</text>
</comment>
<gene>
    <name evidence="2" type="ORF">CVO96_19135</name>
</gene>
<dbReference type="CDD" id="cd00090">
    <property type="entry name" value="HTH_ARSR"/>
    <property type="match status" value="1"/>
</dbReference>
<dbReference type="InterPro" id="IPR011991">
    <property type="entry name" value="ArsR-like_HTH"/>
</dbReference>
<evidence type="ECO:0000313" key="3">
    <source>
        <dbReference type="Proteomes" id="UP000236379"/>
    </source>
</evidence>
<dbReference type="EMBL" id="PPPD01000003">
    <property type="protein sequence ID" value="PNY79542.1"/>
    <property type="molecule type" value="Genomic_DNA"/>
</dbReference>
<dbReference type="InterPro" id="IPR036390">
    <property type="entry name" value="WH_DNA-bd_sf"/>
</dbReference>
<dbReference type="Pfam" id="PF13412">
    <property type="entry name" value="HTH_24"/>
    <property type="match status" value="1"/>
</dbReference>
<sequence>MLRLTGLTRYRIHENSVAYSASEVKPPGGSMAQAPSPTPPGESASWTFLTNHAHVLVCLVQRPDDTLREVARRVGITERAVQRIIRELEDAGILQRARTGRRNHYTVDGAHPLRHPLEAHRSVEELLTLLTTGDR</sequence>
<dbReference type="OrthoDB" id="371140at2"/>